<evidence type="ECO:0000313" key="2">
    <source>
        <dbReference type="Proteomes" id="UP000005242"/>
    </source>
</evidence>
<keyword evidence="2" id="KW-1185">Reference proteome</keyword>
<dbReference type="GeneID" id="18475155"/>
<accession>I4YIY7</accession>
<dbReference type="HOGENOM" id="CLU_2470788_0_0_1"/>
<dbReference type="Proteomes" id="UP000005242">
    <property type="component" value="Unassembled WGS sequence"/>
</dbReference>
<name>I4YIY7_WALMC</name>
<dbReference type="EMBL" id="JH668223">
    <property type="protein sequence ID" value="EIM23929.1"/>
    <property type="molecule type" value="Genomic_DNA"/>
</dbReference>
<gene>
    <name evidence="1" type="ORF">WALSEDRAFT_66812</name>
</gene>
<reference evidence="1 2" key="1">
    <citation type="journal article" date="2012" name="Fungal Genet. Biol.">
        <title>The genome of the xerotolerant mold Wallemia sebi reveals adaptations to osmotic stress and suggests cryptic sexual reproduction.</title>
        <authorList>
            <person name="Padamsee M."/>
            <person name="Kumar T.K.A."/>
            <person name="Riley R."/>
            <person name="Binder M."/>
            <person name="Boyd A."/>
            <person name="Calvo A.M."/>
            <person name="Furukawa K."/>
            <person name="Hesse C."/>
            <person name="Hohmann S."/>
            <person name="James T.Y."/>
            <person name="LaButti K."/>
            <person name="Lapidus A."/>
            <person name="Lindquist E."/>
            <person name="Lucas S."/>
            <person name="Miller K."/>
            <person name="Shantappa S."/>
            <person name="Grigoriev I.V."/>
            <person name="Hibbett D.S."/>
            <person name="McLaughlin D.J."/>
            <person name="Spatafora J.W."/>
            <person name="Aime M.C."/>
        </authorList>
    </citation>
    <scope>NUCLEOTIDE SEQUENCE [LARGE SCALE GENOMIC DNA]</scope>
    <source>
        <strain evidence="2">ATCC MYA-4683 / CBS 633.66</strain>
    </source>
</reference>
<organism evidence="1 2">
    <name type="scientific">Wallemia mellicola (strain ATCC MYA-4683 / CBS 633.66)</name>
    <name type="common">Wallemia sebi (CBS 633.66)</name>
    <dbReference type="NCBI Taxonomy" id="671144"/>
    <lineage>
        <taxon>Eukaryota</taxon>
        <taxon>Fungi</taxon>
        <taxon>Dikarya</taxon>
        <taxon>Basidiomycota</taxon>
        <taxon>Wallemiomycotina</taxon>
        <taxon>Wallemiomycetes</taxon>
        <taxon>Wallemiales</taxon>
        <taxon>Wallemiaceae</taxon>
        <taxon>Wallemia</taxon>
    </lineage>
</organism>
<dbReference type="InParanoid" id="I4YIY7"/>
<dbReference type="AlphaFoldDB" id="I4YIY7"/>
<dbReference type="KEGG" id="wse:WALSEDRAFT_66812"/>
<protein>
    <submittedName>
        <fullName evidence="1">Uncharacterized protein</fullName>
    </submittedName>
</protein>
<sequence>MPTPFKGIYSWFDRQESSQNGYLEFKHSFKDKANWLGPPDRHHEPDGLKSAARDIMSNFGKEASKASTSLCMRNYTTAIGWQTAGQVK</sequence>
<dbReference type="RefSeq" id="XP_006955769.1">
    <property type="nucleotide sequence ID" value="XM_006955707.1"/>
</dbReference>
<evidence type="ECO:0000313" key="1">
    <source>
        <dbReference type="EMBL" id="EIM23929.1"/>
    </source>
</evidence>
<proteinExistence type="predicted"/>